<dbReference type="Proteomes" id="UP000198873">
    <property type="component" value="Unassembled WGS sequence"/>
</dbReference>
<organism evidence="3 4">
    <name type="scientific">Streptomyces harbinensis</name>
    <dbReference type="NCBI Taxonomy" id="1176198"/>
    <lineage>
        <taxon>Bacteria</taxon>
        <taxon>Bacillati</taxon>
        <taxon>Actinomycetota</taxon>
        <taxon>Actinomycetes</taxon>
        <taxon>Kitasatosporales</taxon>
        <taxon>Streptomycetaceae</taxon>
        <taxon>Streptomyces</taxon>
    </lineage>
</organism>
<dbReference type="EMBL" id="FPAB01000008">
    <property type="protein sequence ID" value="SFT13556.1"/>
    <property type="molecule type" value="Genomic_DNA"/>
</dbReference>
<proteinExistence type="predicted"/>
<evidence type="ECO:0000256" key="1">
    <source>
        <dbReference type="SAM" id="MobiDB-lite"/>
    </source>
</evidence>
<dbReference type="GO" id="GO:0008237">
    <property type="term" value="F:metallopeptidase activity"/>
    <property type="evidence" value="ECO:0007669"/>
    <property type="project" value="InterPro"/>
</dbReference>
<feature type="region of interest" description="Disordered" evidence="1">
    <location>
        <begin position="41"/>
        <end position="68"/>
    </location>
</feature>
<dbReference type="AlphaFoldDB" id="A0A1I6VII9"/>
<accession>A0A1I6VII9</accession>
<dbReference type="Gene3D" id="3.40.390.10">
    <property type="entry name" value="Collagenase (Catalytic Domain)"/>
    <property type="match status" value="1"/>
</dbReference>
<gene>
    <name evidence="3" type="ORF">SAMN05444716_108145</name>
</gene>
<dbReference type="PANTHER" id="PTHR35606:SF4">
    <property type="entry name" value="CELLULOSE-BINDING FAMILY II PROTEIN"/>
    <property type="match status" value="1"/>
</dbReference>
<keyword evidence="4" id="KW-1185">Reference proteome</keyword>
<sequence length="315" mass="34694">MSPLKSARRWRATLVTAVAAATLGIGTALTAPATAAGPPAAQTAVVAPQESDATAAAPQAPADAATTADWNPPAHLVQPLDEVWRHVEQTYGNLYGFRNYGWDQLMANGGGHLNYCVRWESGAPVSAQLRDQVHRVLQEQSDKWYDRMRGFDGFPQARVQINVVGWATANRSTFQWDDDSVDLYIGNLDGAGAPQCAPECGRFFNQDGNYTRCPGGAARHYDQSLWLTDGFGGGAGGDWGQRIGREYFVGALNQPDIHILLHEIGHTLGLDDFYDWTPTGVPNFLMKAGTATQVTEFDVWMARDFWRHMKYRYDL</sequence>
<evidence type="ECO:0008006" key="5">
    <source>
        <dbReference type="Google" id="ProtNLM"/>
    </source>
</evidence>
<reference evidence="4" key="1">
    <citation type="submission" date="2016-10" db="EMBL/GenBank/DDBJ databases">
        <authorList>
            <person name="Varghese N."/>
            <person name="Submissions S."/>
        </authorList>
    </citation>
    <scope>NUCLEOTIDE SEQUENCE [LARGE SCALE GENOMIC DNA]</scope>
    <source>
        <strain evidence="4">CGMCC 4.7047</strain>
    </source>
</reference>
<evidence type="ECO:0000256" key="2">
    <source>
        <dbReference type="SAM" id="SignalP"/>
    </source>
</evidence>
<protein>
    <recommendedName>
        <fullName evidence="5">Cellulose-binding protein</fullName>
    </recommendedName>
</protein>
<dbReference type="InterPro" id="IPR024079">
    <property type="entry name" value="MetalloPept_cat_dom_sf"/>
</dbReference>
<dbReference type="STRING" id="1176198.SAMN05444716_108145"/>
<feature type="signal peptide" evidence="2">
    <location>
        <begin position="1"/>
        <end position="35"/>
    </location>
</feature>
<dbReference type="SUPFAM" id="SSF55486">
    <property type="entry name" value="Metalloproteases ('zincins'), catalytic domain"/>
    <property type="match status" value="1"/>
</dbReference>
<feature type="chain" id="PRO_5011619354" description="Cellulose-binding protein" evidence="2">
    <location>
        <begin position="36"/>
        <end position="315"/>
    </location>
</feature>
<evidence type="ECO:0000313" key="3">
    <source>
        <dbReference type="EMBL" id="SFT13556.1"/>
    </source>
</evidence>
<dbReference type="PANTHER" id="PTHR35606">
    <property type="entry name" value="CELLULOSE-BINDING FAMILY II PROTEIN"/>
    <property type="match status" value="1"/>
</dbReference>
<keyword evidence="2" id="KW-0732">Signal</keyword>
<name>A0A1I6VII9_9ACTN</name>
<dbReference type="RefSeq" id="WP_093844071.1">
    <property type="nucleotide sequence ID" value="NZ_FPAB01000008.1"/>
</dbReference>
<evidence type="ECO:0000313" key="4">
    <source>
        <dbReference type="Proteomes" id="UP000198873"/>
    </source>
</evidence>